<proteinExistence type="predicted"/>
<dbReference type="Proteomes" id="UP000293360">
    <property type="component" value="Unassembled WGS sequence"/>
</dbReference>
<evidence type="ECO:0000313" key="1">
    <source>
        <dbReference type="EMBL" id="RYO95834.1"/>
    </source>
</evidence>
<sequence>MSDPNERIVYSHQLDAPGGQPRLLHMHDSCNRCILDTLVSAEVVITDGRDSFYYLTSDLLNFDVHDSFKKAGTRFPRISLVQRIVGERRHCVPVGSFREQLGPSANNNFVLVRINRDQLSRELLSGVVTINDLVGNLRKPQGSNKYTYAVQSRGSHVASYPLTGAPRKRPHYIKDGSSAQLMVLQFTGRPGSPGEMLELGDAGLWVHIQEDSEVRCKASLLRPGQRGCKLVGHVACIDDKDTQNTKGEVLVHPLEQTIEGLAQCLGWVKDNKTTYYVKKPGPK</sequence>
<reference evidence="1 2" key="1">
    <citation type="submission" date="2018-06" db="EMBL/GenBank/DDBJ databases">
        <title>Complete Genomes of Monosporascus.</title>
        <authorList>
            <person name="Robinson A.J."/>
            <person name="Natvig D.O."/>
        </authorList>
    </citation>
    <scope>NUCLEOTIDE SEQUENCE [LARGE SCALE GENOMIC DNA]</scope>
    <source>
        <strain evidence="1 2">CBS 110550</strain>
    </source>
</reference>
<evidence type="ECO:0000313" key="2">
    <source>
        <dbReference type="Proteomes" id="UP000293360"/>
    </source>
</evidence>
<organism evidence="1 2">
    <name type="scientific">Monosporascus ibericus</name>
    <dbReference type="NCBI Taxonomy" id="155417"/>
    <lineage>
        <taxon>Eukaryota</taxon>
        <taxon>Fungi</taxon>
        <taxon>Dikarya</taxon>
        <taxon>Ascomycota</taxon>
        <taxon>Pezizomycotina</taxon>
        <taxon>Sordariomycetes</taxon>
        <taxon>Xylariomycetidae</taxon>
        <taxon>Xylariales</taxon>
        <taxon>Xylariales incertae sedis</taxon>
        <taxon>Monosporascus</taxon>
    </lineage>
</organism>
<dbReference type="EMBL" id="QJNU01000533">
    <property type="protein sequence ID" value="RYO95834.1"/>
    <property type="molecule type" value="Genomic_DNA"/>
</dbReference>
<keyword evidence="2" id="KW-1185">Reference proteome</keyword>
<gene>
    <name evidence="1" type="ORF">DL764_007586</name>
</gene>
<dbReference type="AlphaFoldDB" id="A0A4Q4SZR7"/>
<name>A0A4Q4SZR7_9PEZI</name>
<comment type="caution">
    <text evidence="1">The sequence shown here is derived from an EMBL/GenBank/DDBJ whole genome shotgun (WGS) entry which is preliminary data.</text>
</comment>
<protein>
    <submittedName>
        <fullName evidence="1">Uncharacterized protein</fullName>
    </submittedName>
</protein>
<dbReference type="OrthoDB" id="4609373at2759"/>
<accession>A0A4Q4SZR7</accession>